<dbReference type="CDD" id="cd11284">
    <property type="entry name" value="ADF_Twf-C_like"/>
    <property type="match status" value="1"/>
</dbReference>
<dbReference type="CDD" id="cd11285">
    <property type="entry name" value="ADF_Twf-N_like"/>
    <property type="match status" value="1"/>
</dbReference>
<gene>
    <name evidence="9" type="primary">Necator_chrIV.g14609</name>
    <name evidence="9" type="ORF">RB195_001314</name>
</gene>
<protein>
    <recommendedName>
        <fullName evidence="8">ADF-H domain-containing protein</fullName>
    </recommendedName>
</protein>
<dbReference type="SMART" id="SM00102">
    <property type="entry name" value="ADF"/>
    <property type="match status" value="2"/>
</dbReference>
<evidence type="ECO:0000256" key="1">
    <source>
        <dbReference type="ARBA" id="ARBA00004245"/>
    </source>
</evidence>
<dbReference type="InterPro" id="IPR028458">
    <property type="entry name" value="Twinfilin"/>
</dbReference>
<comment type="subunit">
    <text evidence="7">Interacts with G-actin; ADP-actin form.</text>
</comment>
<evidence type="ECO:0000256" key="3">
    <source>
        <dbReference type="ARBA" id="ARBA00022490"/>
    </source>
</evidence>
<dbReference type="InterPro" id="IPR029006">
    <property type="entry name" value="ADF-H/Gelsolin-like_dom_sf"/>
</dbReference>
<name>A0ABR1DE38_NECAM</name>
<keyword evidence="6" id="KW-0206">Cytoskeleton</keyword>
<proteinExistence type="inferred from homology"/>
<comment type="subcellular location">
    <subcellularLocation>
        <location evidence="1">Cytoplasm</location>
        <location evidence="1">Cytoskeleton</location>
    </subcellularLocation>
</comment>
<dbReference type="SUPFAM" id="SSF55753">
    <property type="entry name" value="Actin depolymerizing proteins"/>
    <property type="match status" value="2"/>
</dbReference>
<dbReference type="PANTHER" id="PTHR13759">
    <property type="entry name" value="TWINFILIN"/>
    <property type="match status" value="1"/>
</dbReference>
<dbReference type="EMBL" id="JAVFWL010000004">
    <property type="protein sequence ID" value="KAK6748617.1"/>
    <property type="molecule type" value="Genomic_DNA"/>
</dbReference>
<evidence type="ECO:0000256" key="5">
    <source>
        <dbReference type="ARBA" id="ARBA00023203"/>
    </source>
</evidence>
<dbReference type="Proteomes" id="UP001303046">
    <property type="component" value="Unassembled WGS sequence"/>
</dbReference>
<evidence type="ECO:0000313" key="9">
    <source>
        <dbReference type="EMBL" id="KAK6748617.1"/>
    </source>
</evidence>
<dbReference type="PANTHER" id="PTHR13759:SF1">
    <property type="entry name" value="TWINFILIN"/>
    <property type="match status" value="1"/>
</dbReference>
<accession>A0ABR1DE38</accession>
<dbReference type="Gene3D" id="3.40.20.10">
    <property type="entry name" value="Severin"/>
    <property type="match status" value="2"/>
</dbReference>
<feature type="domain" description="ADF-H" evidence="8">
    <location>
        <begin position="209"/>
        <end position="346"/>
    </location>
</feature>
<reference evidence="9 10" key="1">
    <citation type="submission" date="2023-08" db="EMBL/GenBank/DDBJ databases">
        <title>A Necator americanus chromosomal reference genome.</title>
        <authorList>
            <person name="Ilik V."/>
            <person name="Petrzelkova K.J."/>
            <person name="Pardy F."/>
            <person name="Fuh T."/>
            <person name="Niatou-Singa F.S."/>
            <person name="Gouil Q."/>
            <person name="Baker L."/>
            <person name="Ritchie M.E."/>
            <person name="Jex A.R."/>
            <person name="Gazzola D."/>
            <person name="Li H."/>
            <person name="Toshio Fujiwara R."/>
            <person name="Zhan B."/>
            <person name="Aroian R.V."/>
            <person name="Pafco B."/>
            <person name="Schwarz E.M."/>
        </authorList>
    </citation>
    <scope>NUCLEOTIDE SEQUENCE [LARGE SCALE GENOMIC DNA]</scope>
    <source>
        <strain evidence="9 10">Aroian</strain>
        <tissue evidence="9">Whole animal</tissue>
    </source>
</reference>
<evidence type="ECO:0000256" key="2">
    <source>
        <dbReference type="ARBA" id="ARBA00009557"/>
    </source>
</evidence>
<dbReference type="Pfam" id="PF00241">
    <property type="entry name" value="Cofilin_ADF"/>
    <property type="match status" value="2"/>
</dbReference>
<feature type="domain" description="ADF-H" evidence="8">
    <location>
        <begin position="37"/>
        <end position="174"/>
    </location>
</feature>
<keyword evidence="3" id="KW-0963">Cytoplasm</keyword>
<comment type="similarity">
    <text evidence="2">Belongs to the actin-binding proteins ADF family. Twinfilin subfamily.</text>
</comment>
<evidence type="ECO:0000313" key="10">
    <source>
        <dbReference type="Proteomes" id="UP001303046"/>
    </source>
</evidence>
<keyword evidence="4" id="KW-0677">Repeat</keyword>
<keyword evidence="5" id="KW-0009">Actin-binding</keyword>
<dbReference type="PROSITE" id="PS51263">
    <property type="entry name" value="ADF_H"/>
    <property type="match status" value="2"/>
</dbReference>
<sequence length="563" mass="63527">MKAVWGQRIRERRRAHRQRRAQTRLSSARQRLQCTSSSAMACQTGIRANEALRNAFNLGKQAKLRLIKVVVRSEELTPNYEYAGTSNWRDDWRATLPECVDAFEPCFILFRLNTITEWILITFADDRAPVKEKMLLAATRATFKSEFGPCYVEYEKHVTDRKELSLESFENWLKTKSELGPMSEVERELHNAQQERAAVAHAGPQHMKGVTFPLDRNAEDAVRKLAQGSLALVQLSVDTLNEAIKLEATEEKLPASQLATKIPRDKPRYTFYRLDHSNNGHPQSSTFFIYSLPSSGSSIKERMLYSSCKSPFLETATKHLGIEISKKMEVDSKDDLSEKALMEALYPAPQESPKLFARPALPRGAGARRITKVTTGIAESVGALKPKQWSSKTHDMMAKTTKRKKEELELLAPQLHQTLQTSLMEVNAGTTRRSALASETCVIQPTSHVLRAYRPLPTSFRCDPEGTARSQYKAVSNLSDTLQPFSKCGSNLSEYGAFGVFGLLHACNVYLVRDALQQRALNIKSRNYIYANALRRFKDKSEVFSCGCLCLVTAAIWSVRHLR</sequence>
<evidence type="ECO:0000256" key="6">
    <source>
        <dbReference type="ARBA" id="ARBA00023212"/>
    </source>
</evidence>
<keyword evidence="10" id="KW-1185">Reference proteome</keyword>
<evidence type="ECO:0000256" key="4">
    <source>
        <dbReference type="ARBA" id="ARBA00022737"/>
    </source>
</evidence>
<dbReference type="InterPro" id="IPR002108">
    <property type="entry name" value="ADF-H"/>
</dbReference>
<evidence type="ECO:0000259" key="8">
    <source>
        <dbReference type="PROSITE" id="PS51263"/>
    </source>
</evidence>
<evidence type="ECO:0000256" key="7">
    <source>
        <dbReference type="ARBA" id="ARBA00038532"/>
    </source>
</evidence>
<organism evidence="9 10">
    <name type="scientific">Necator americanus</name>
    <name type="common">Human hookworm</name>
    <dbReference type="NCBI Taxonomy" id="51031"/>
    <lineage>
        <taxon>Eukaryota</taxon>
        <taxon>Metazoa</taxon>
        <taxon>Ecdysozoa</taxon>
        <taxon>Nematoda</taxon>
        <taxon>Chromadorea</taxon>
        <taxon>Rhabditida</taxon>
        <taxon>Rhabditina</taxon>
        <taxon>Rhabditomorpha</taxon>
        <taxon>Strongyloidea</taxon>
        <taxon>Ancylostomatidae</taxon>
        <taxon>Bunostominae</taxon>
        <taxon>Necator</taxon>
    </lineage>
</organism>
<comment type="caution">
    <text evidence="9">The sequence shown here is derived from an EMBL/GenBank/DDBJ whole genome shotgun (WGS) entry which is preliminary data.</text>
</comment>